<sequence length="106" mass="11649">MNEHEQRLADLCTAPVENTLDSLNTSLDGLSTKEAKKRLAEYGPNELTHQKRLGFRADMFNRLKSPLAVQLLVIALVSAVIGEHLPGEVDHVVKVEAPFAPAGIRH</sequence>
<evidence type="ECO:0000259" key="1">
    <source>
        <dbReference type="SMART" id="SM00831"/>
    </source>
</evidence>
<dbReference type="Proteomes" id="UP000001007">
    <property type="component" value="Chromosome"/>
</dbReference>
<dbReference type="InterPro" id="IPR023298">
    <property type="entry name" value="ATPase_P-typ_TM_dom_sf"/>
</dbReference>
<reference evidence="2 3" key="1">
    <citation type="journal article" date="2002" name="Proc. Natl. Acad. Sci. U.S.A.">
        <title>The complete genome sequence of Chlorobium tepidum TLS, a photosynthetic, anaerobic, green-sulfur bacterium.</title>
        <authorList>
            <person name="Eisen J.A."/>
            <person name="Nelson K.E."/>
            <person name="Paulsen I.T."/>
            <person name="Heidelberg J.F."/>
            <person name="Wu M."/>
            <person name="Dodson R.J."/>
            <person name="Deboy R."/>
            <person name="Gwinn M.L."/>
            <person name="Nelson W.C."/>
            <person name="Haft D.H."/>
            <person name="Hickey E.K."/>
            <person name="Peterson J.D."/>
            <person name="Durkin A.S."/>
            <person name="Kolonay J.L."/>
            <person name="Yang F."/>
            <person name="Holt I."/>
            <person name="Umayam L.A."/>
            <person name="Mason T."/>
            <person name="Brenner M."/>
            <person name="Shea T.P."/>
            <person name="Parksey D."/>
            <person name="Nierman W.C."/>
            <person name="Feldblyum T.V."/>
            <person name="Hansen C.L."/>
            <person name="Craven M.B."/>
            <person name="Radune D."/>
            <person name="Vamathevan J."/>
            <person name="Khouri H."/>
            <person name="White O."/>
            <person name="Gruber T.M."/>
            <person name="Ketchum K.A."/>
            <person name="Venter J.C."/>
            <person name="Tettelin H."/>
            <person name="Bryant D.A."/>
            <person name="Fraser C.M."/>
        </authorList>
    </citation>
    <scope>NUCLEOTIDE SEQUENCE [LARGE SCALE GENOMIC DNA]</scope>
    <source>
        <strain evidence="3">ATCC 49652 / DSM 12025 / NBRC 103806 / TLS</strain>
    </source>
</reference>
<gene>
    <name evidence="2" type="ordered locus">CT0666</name>
</gene>
<dbReference type="Pfam" id="PF00690">
    <property type="entry name" value="Cation_ATPase_N"/>
    <property type="match status" value="1"/>
</dbReference>
<dbReference type="RefSeq" id="WP_010932349.1">
    <property type="nucleotide sequence ID" value="NC_002932.3"/>
</dbReference>
<dbReference type="SUPFAM" id="SSF81665">
    <property type="entry name" value="Calcium ATPase, transmembrane domain M"/>
    <property type="match status" value="1"/>
</dbReference>
<dbReference type="eggNOG" id="COG0474">
    <property type="taxonomic scope" value="Bacteria"/>
</dbReference>
<dbReference type="Gene3D" id="2.70.150.10">
    <property type="entry name" value="Calcium-transporting ATPase, cytoplasmic transduction domain A"/>
    <property type="match status" value="1"/>
</dbReference>
<dbReference type="KEGG" id="cte:CT0666"/>
<dbReference type="STRING" id="194439.CT0666"/>
<evidence type="ECO:0000313" key="3">
    <source>
        <dbReference type="Proteomes" id="UP000001007"/>
    </source>
</evidence>
<keyword evidence="3" id="KW-1185">Reference proteome</keyword>
<dbReference type="SMART" id="SM00831">
    <property type="entry name" value="Cation_ATPase_N"/>
    <property type="match status" value="1"/>
</dbReference>
<dbReference type="EMBL" id="AE006470">
    <property type="protein sequence ID" value="AAM71904.1"/>
    <property type="molecule type" value="Genomic_DNA"/>
</dbReference>
<protein>
    <submittedName>
        <fullName evidence="2">H+-transporting ATPase-related protein</fullName>
    </submittedName>
</protein>
<dbReference type="HOGENOM" id="CLU_2218380_0_0_10"/>
<dbReference type="Gene3D" id="1.20.1110.10">
    <property type="entry name" value="Calcium-transporting ATPase, transmembrane domain"/>
    <property type="match status" value="1"/>
</dbReference>
<evidence type="ECO:0000313" key="2">
    <source>
        <dbReference type="EMBL" id="AAM71904.1"/>
    </source>
</evidence>
<dbReference type="EnsemblBacteria" id="AAM71904">
    <property type="protein sequence ID" value="AAM71904"/>
    <property type="gene ID" value="CT0666"/>
</dbReference>
<organism evidence="2 3">
    <name type="scientific">Chlorobaculum tepidum (strain ATCC 49652 / DSM 12025 / NBRC 103806 / TLS)</name>
    <name type="common">Chlorobium tepidum</name>
    <dbReference type="NCBI Taxonomy" id="194439"/>
    <lineage>
        <taxon>Bacteria</taxon>
        <taxon>Pseudomonadati</taxon>
        <taxon>Chlorobiota</taxon>
        <taxon>Chlorobiia</taxon>
        <taxon>Chlorobiales</taxon>
        <taxon>Chlorobiaceae</taxon>
        <taxon>Chlorobaculum</taxon>
    </lineage>
</organism>
<proteinExistence type="predicted"/>
<name>Q8KEM2_CHLTE</name>
<accession>Q8KEM2</accession>
<dbReference type="AlphaFoldDB" id="Q8KEM2"/>
<dbReference type="InterPro" id="IPR004014">
    <property type="entry name" value="ATPase_P-typ_cation-transptr_N"/>
</dbReference>
<feature type="domain" description="Cation-transporting P-type ATPase N-terminal" evidence="1">
    <location>
        <begin position="10"/>
        <end position="83"/>
    </location>
</feature>